<evidence type="ECO:0008006" key="4">
    <source>
        <dbReference type="Google" id="ProtNLM"/>
    </source>
</evidence>
<accession>A0A562T057</accession>
<keyword evidence="3" id="KW-1185">Reference proteome</keyword>
<comment type="caution">
    <text evidence="2">The sequence shown here is derived from an EMBL/GenBank/DDBJ whole genome shotgun (WGS) entry which is preliminary data.</text>
</comment>
<dbReference type="InterPro" id="IPR011990">
    <property type="entry name" value="TPR-like_helical_dom_sf"/>
</dbReference>
<name>A0A562T057_CHIJA</name>
<evidence type="ECO:0000313" key="3">
    <source>
        <dbReference type="Proteomes" id="UP000316778"/>
    </source>
</evidence>
<dbReference type="SUPFAM" id="SSF48452">
    <property type="entry name" value="TPR-like"/>
    <property type="match status" value="1"/>
</dbReference>
<feature type="signal peptide" evidence="1">
    <location>
        <begin position="1"/>
        <end position="15"/>
    </location>
</feature>
<evidence type="ECO:0000256" key="1">
    <source>
        <dbReference type="SAM" id="SignalP"/>
    </source>
</evidence>
<evidence type="ECO:0000313" key="2">
    <source>
        <dbReference type="EMBL" id="TWI86644.1"/>
    </source>
</evidence>
<sequence>MLFTALLFMILAVQAQDTQLENAVALLDKAQTVKDYQDLSARFTQAGNAQQTNWLPYYYAALCNAKIGFLLQDDGERIEPFSNEGESNAKQARELLRAGGNKKDLAELYTVMSMIYRTRVFINPMTYGRKYGPTSQQYLDKALELDPDNPRALYVQAWVKYYTPKMWGGDKDKAKTLLESALQKLAAQKAGGVEPHWGKTESEALLAKTGSKQ</sequence>
<reference evidence="2 3" key="1">
    <citation type="journal article" date="2013" name="Stand. Genomic Sci.">
        <title>Genomic Encyclopedia of Type Strains, Phase I: The one thousand microbial genomes (KMG-I) project.</title>
        <authorList>
            <person name="Kyrpides N.C."/>
            <person name="Woyke T."/>
            <person name="Eisen J.A."/>
            <person name="Garrity G."/>
            <person name="Lilburn T.G."/>
            <person name="Beck B.J."/>
            <person name="Whitman W.B."/>
            <person name="Hugenholtz P."/>
            <person name="Klenk H.P."/>
        </authorList>
    </citation>
    <scope>NUCLEOTIDE SEQUENCE [LARGE SCALE GENOMIC DNA]</scope>
    <source>
        <strain evidence="2 3">DSM 13484</strain>
    </source>
</reference>
<dbReference type="EMBL" id="VLLG01000004">
    <property type="protein sequence ID" value="TWI86644.1"/>
    <property type="molecule type" value="Genomic_DNA"/>
</dbReference>
<gene>
    <name evidence="2" type="ORF">LX66_3906</name>
</gene>
<dbReference type="Gene3D" id="1.25.40.10">
    <property type="entry name" value="Tetratricopeptide repeat domain"/>
    <property type="match status" value="1"/>
</dbReference>
<keyword evidence="1" id="KW-0732">Signal</keyword>
<organism evidence="2 3">
    <name type="scientific">Chitinophaga japonensis</name>
    <name type="common">Flexibacter japonensis</name>
    <dbReference type="NCBI Taxonomy" id="104662"/>
    <lineage>
        <taxon>Bacteria</taxon>
        <taxon>Pseudomonadati</taxon>
        <taxon>Bacteroidota</taxon>
        <taxon>Chitinophagia</taxon>
        <taxon>Chitinophagales</taxon>
        <taxon>Chitinophagaceae</taxon>
        <taxon>Chitinophaga</taxon>
    </lineage>
</organism>
<dbReference type="AlphaFoldDB" id="A0A562T057"/>
<protein>
    <recommendedName>
        <fullName evidence="4">Tetratricopeptide repeat protein</fullName>
    </recommendedName>
</protein>
<proteinExistence type="predicted"/>
<dbReference type="Proteomes" id="UP000316778">
    <property type="component" value="Unassembled WGS sequence"/>
</dbReference>
<feature type="chain" id="PRO_5022009720" description="Tetratricopeptide repeat protein" evidence="1">
    <location>
        <begin position="16"/>
        <end position="213"/>
    </location>
</feature>